<proteinExistence type="predicted"/>
<evidence type="ECO:0000313" key="3">
    <source>
        <dbReference type="EMBL" id="EQC38371.1"/>
    </source>
</evidence>
<dbReference type="EMBL" id="JH767141">
    <property type="protein sequence ID" value="EQC38371.1"/>
    <property type="molecule type" value="Genomic_DNA"/>
</dbReference>
<organism evidence="3 4">
    <name type="scientific">Saprolegnia diclina (strain VS20)</name>
    <dbReference type="NCBI Taxonomy" id="1156394"/>
    <lineage>
        <taxon>Eukaryota</taxon>
        <taxon>Sar</taxon>
        <taxon>Stramenopiles</taxon>
        <taxon>Oomycota</taxon>
        <taxon>Saprolegniomycetes</taxon>
        <taxon>Saprolegniales</taxon>
        <taxon>Saprolegniaceae</taxon>
        <taxon>Saprolegnia</taxon>
    </lineage>
</organism>
<reference evidence="3 4" key="1">
    <citation type="submission" date="2012-04" db="EMBL/GenBank/DDBJ databases">
        <title>The Genome Sequence of Saprolegnia declina VS20.</title>
        <authorList>
            <consortium name="The Broad Institute Genome Sequencing Platform"/>
            <person name="Russ C."/>
            <person name="Nusbaum C."/>
            <person name="Tyler B."/>
            <person name="van West P."/>
            <person name="Dieguez-Uribeondo J."/>
            <person name="de Bruijn I."/>
            <person name="Tripathy S."/>
            <person name="Jiang R."/>
            <person name="Young S.K."/>
            <person name="Zeng Q."/>
            <person name="Gargeya S."/>
            <person name="Fitzgerald M."/>
            <person name="Haas B."/>
            <person name="Abouelleil A."/>
            <person name="Alvarado L."/>
            <person name="Arachchi H.M."/>
            <person name="Berlin A."/>
            <person name="Chapman S.B."/>
            <person name="Goldberg J."/>
            <person name="Griggs A."/>
            <person name="Gujja S."/>
            <person name="Hansen M."/>
            <person name="Howarth C."/>
            <person name="Imamovic A."/>
            <person name="Larimer J."/>
            <person name="McCowen C."/>
            <person name="Montmayeur A."/>
            <person name="Murphy C."/>
            <person name="Neiman D."/>
            <person name="Pearson M."/>
            <person name="Priest M."/>
            <person name="Roberts A."/>
            <person name="Saif S."/>
            <person name="Shea T."/>
            <person name="Sisk P."/>
            <person name="Sykes S."/>
            <person name="Wortman J."/>
            <person name="Nusbaum C."/>
            <person name="Birren B."/>
        </authorList>
    </citation>
    <scope>NUCLEOTIDE SEQUENCE [LARGE SCALE GENOMIC DNA]</scope>
    <source>
        <strain evidence="3 4">VS20</strain>
    </source>
</reference>
<protein>
    <recommendedName>
        <fullName evidence="2">Tudor domain-containing protein</fullName>
    </recommendedName>
</protein>
<gene>
    <name evidence="3" type="ORF">SDRG_04083</name>
</gene>
<sequence length="282" mass="30811">MAAQGTKWVATLVLVILGYLVYKYVLKAPSITAVPAAKKKVKKKSGKKKKTTTSDSGPAATPSEKEDSTPEAPSAAPPATTQPSDDEEILDSSSDDEDGLSAAQILAQKHFGAAAMCGAQRMAPAPKPTFQFEEGQRVLAQFQNQREWFNGTITKVQRGNLYTVQYDDGEIETKVPLERIRLTNGESPWSENDGVSSSESGDAKGEDEWEVVKAPAKVKGQRLPPPTSAEEAATGMTKKQRESRRRKERLREQKELLRSEAQEGGLHARWGGTKNKWTAPTK</sequence>
<dbReference type="CDD" id="cd04508">
    <property type="entry name" value="Tudor_SF"/>
    <property type="match status" value="1"/>
</dbReference>
<dbReference type="VEuPathDB" id="FungiDB:SDRG_04083"/>
<dbReference type="InterPro" id="IPR008395">
    <property type="entry name" value="Agenet-like_dom"/>
</dbReference>
<dbReference type="AlphaFoldDB" id="T0QUK6"/>
<dbReference type="InterPro" id="IPR002999">
    <property type="entry name" value="Tudor"/>
</dbReference>
<dbReference type="eggNOG" id="ENOG502S36I">
    <property type="taxonomic scope" value="Eukaryota"/>
</dbReference>
<dbReference type="Pfam" id="PF05641">
    <property type="entry name" value="Agenet"/>
    <property type="match status" value="1"/>
</dbReference>
<dbReference type="GeneID" id="19944810"/>
<dbReference type="SMART" id="SM00333">
    <property type="entry name" value="TUDOR"/>
    <property type="match status" value="1"/>
</dbReference>
<evidence type="ECO:0000256" key="1">
    <source>
        <dbReference type="SAM" id="MobiDB-lite"/>
    </source>
</evidence>
<accession>T0QUK6</accession>
<dbReference type="Gene3D" id="2.30.30.140">
    <property type="match status" value="1"/>
</dbReference>
<evidence type="ECO:0000259" key="2">
    <source>
        <dbReference type="SMART" id="SM00333"/>
    </source>
</evidence>
<dbReference type="RefSeq" id="XP_008607963.1">
    <property type="nucleotide sequence ID" value="XM_008609741.1"/>
</dbReference>
<dbReference type="InParanoid" id="T0QUK6"/>
<dbReference type="OMA" id="WSENDGV"/>
<feature type="compositionally biased region" description="Polar residues" evidence="1">
    <location>
        <begin position="184"/>
        <end position="200"/>
    </location>
</feature>
<dbReference type="OrthoDB" id="78237at2759"/>
<feature type="compositionally biased region" description="Low complexity" evidence="1">
    <location>
        <begin position="70"/>
        <end position="83"/>
    </location>
</feature>
<dbReference type="Proteomes" id="UP000030762">
    <property type="component" value="Unassembled WGS sequence"/>
</dbReference>
<feature type="domain" description="Tudor" evidence="2">
    <location>
        <begin position="130"/>
        <end position="188"/>
    </location>
</feature>
<feature type="compositionally biased region" description="Basic and acidic residues" evidence="1">
    <location>
        <begin position="249"/>
        <end position="261"/>
    </location>
</feature>
<dbReference type="SUPFAM" id="SSF63748">
    <property type="entry name" value="Tudor/PWWP/MBT"/>
    <property type="match status" value="1"/>
</dbReference>
<feature type="compositionally biased region" description="Basic residues" evidence="1">
    <location>
        <begin position="37"/>
        <end position="51"/>
    </location>
</feature>
<feature type="compositionally biased region" description="Acidic residues" evidence="1">
    <location>
        <begin position="84"/>
        <end position="98"/>
    </location>
</feature>
<feature type="region of interest" description="Disordered" evidence="1">
    <location>
        <begin position="36"/>
        <end position="98"/>
    </location>
</feature>
<evidence type="ECO:0000313" key="4">
    <source>
        <dbReference type="Proteomes" id="UP000030762"/>
    </source>
</evidence>
<keyword evidence="4" id="KW-1185">Reference proteome</keyword>
<feature type="region of interest" description="Disordered" evidence="1">
    <location>
        <begin position="183"/>
        <end position="282"/>
    </location>
</feature>
<name>T0QUK6_SAPDV</name>